<keyword evidence="2 6" id="KW-0436">Ligase</keyword>
<dbReference type="Gene3D" id="3.40.50.12780">
    <property type="entry name" value="N-terminal domain of ligase-like"/>
    <property type="match status" value="1"/>
</dbReference>
<name>A0AA96LJ61_9BACL</name>
<dbReference type="SUPFAM" id="SSF56801">
    <property type="entry name" value="Acetyl-CoA synthetase-like"/>
    <property type="match status" value="1"/>
</dbReference>
<dbReference type="EMBL" id="CP130318">
    <property type="protein sequence ID" value="WNQ13055.1"/>
    <property type="molecule type" value="Genomic_DNA"/>
</dbReference>
<keyword evidence="3" id="KW-0472">Membrane</keyword>
<dbReference type="Pfam" id="PF13193">
    <property type="entry name" value="AMP-binding_C"/>
    <property type="match status" value="1"/>
</dbReference>
<evidence type="ECO:0000256" key="2">
    <source>
        <dbReference type="ARBA" id="ARBA00022598"/>
    </source>
</evidence>
<keyword evidence="7" id="KW-1185">Reference proteome</keyword>
<dbReference type="PROSITE" id="PS00455">
    <property type="entry name" value="AMP_BINDING"/>
    <property type="match status" value="1"/>
</dbReference>
<keyword evidence="3" id="KW-1133">Transmembrane helix</keyword>
<evidence type="ECO:0000256" key="3">
    <source>
        <dbReference type="SAM" id="Phobius"/>
    </source>
</evidence>
<dbReference type="PANTHER" id="PTHR43767">
    <property type="entry name" value="LONG-CHAIN-FATTY-ACID--COA LIGASE"/>
    <property type="match status" value="1"/>
</dbReference>
<dbReference type="Gene3D" id="3.30.300.30">
    <property type="match status" value="1"/>
</dbReference>
<keyword evidence="3" id="KW-0812">Transmembrane</keyword>
<dbReference type="InterPro" id="IPR045851">
    <property type="entry name" value="AMP-bd_C_sf"/>
</dbReference>
<dbReference type="InterPro" id="IPR000873">
    <property type="entry name" value="AMP-dep_synth/lig_dom"/>
</dbReference>
<dbReference type="InterPro" id="IPR050237">
    <property type="entry name" value="ATP-dep_AMP-bd_enzyme"/>
</dbReference>
<evidence type="ECO:0000259" key="4">
    <source>
        <dbReference type="Pfam" id="PF00501"/>
    </source>
</evidence>
<comment type="similarity">
    <text evidence="1">Belongs to the ATP-dependent AMP-binding enzyme family.</text>
</comment>
<dbReference type="InterPro" id="IPR020845">
    <property type="entry name" value="AMP-binding_CS"/>
</dbReference>
<feature type="transmembrane region" description="Helical" evidence="3">
    <location>
        <begin position="91"/>
        <end position="110"/>
    </location>
</feature>
<accession>A0AA96LJ61</accession>
<organism evidence="6 7">
    <name type="scientific">Paenibacillus aurantius</name>
    <dbReference type="NCBI Taxonomy" id="2918900"/>
    <lineage>
        <taxon>Bacteria</taxon>
        <taxon>Bacillati</taxon>
        <taxon>Bacillota</taxon>
        <taxon>Bacilli</taxon>
        <taxon>Bacillales</taxon>
        <taxon>Paenibacillaceae</taxon>
        <taxon>Paenibacillus</taxon>
    </lineage>
</organism>
<dbReference type="Pfam" id="PF00501">
    <property type="entry name" value="AMP-binding"/>
    <property type="match status" value="1"/>
</dbReference>
<evidence type="ECO:0000313" key="7">
    <source>
        <dbReference type="Proteomes" id="UP001305702"/>
    </source>
</evidence>
<dbReference type="AlphaFoldDB" id="A0AA96LJ61"/>
<dbReference type="GO" id="GO:0016877">
    <property type="term" value="F:ligase activity, forming carbon-sulfur bonds"/>
    <property type="evidence" value="ECO:0007669"/>
    <property type="project" value="UniProtKB-ARBA"/>
</dbReference>
<evidence type="ECO:0000259" key="5">
    <source>
        <dbReference type="Pfam" id="PF13193"/>
    </source>
</evidence>
<dbReference type="KEGG" id="paun:MJA45_08525"/>
<gene>
    <name evidence="6" type="ORF">MJA45_08525</name>
</gene>
<proteinExistence type="inferred from homology"/>
<dbReference type="CDD" id="cd05936">
    <property type="entry name" value="FC-FACS_FadD_like"/>
    <property type="match status" value="1"/>
</dbReference>
<dbReference type="FunFam" id="3.30.300.30:FF:000008">
    <property type="entry name" value="2,3-dihydroxybenzoate-AMP ligase"/>
    <property type="match status" value="1"/>
</dbReference>
<dbReference type="PANTHER" id="PTHR43767:SF9">
    <property type="entry name" value="LONG-CHAIN-FATTY-ACID--COA LIGASE"/>
    <property type="match status" value="1"/>
</dbReference>
<dbReference type="FunFam" id="3.40.50.12780:FF:000003">
    <property type="entry name" value="Long-chain-fatty-acid--CoA ligase FadD"/>
    <property type="match status" value="1"/>
</dbReference>
<evidence type="ECO:0000256" key="1">
    <source>
        <dbReference type="ARBA" id="ARBA00006432"/>
    </source>
</evidence>
<evidence type="ECO:0000313" key="6">
    <source>
        <dbReference type="EMBL" id="WNQ13055.1"/>
    </source>
</evidence>
<feature type="transmembrane region" description="Helical" evidence="3">
    <location>
        <begin position="254"/>
        <end position="277"/>
    </location>
</feature>
<feature type="domain" description="AMP-binding enzyme C-terminal" evidence="5">
    <location>
        <begin position="470"/>
        <end position="545"/>
    </location>
</feature>
<dbReference type="Proteomes" id="UP001305702">
    <property type="component" value="Chromosome"/>
</dbReference>
<dbReference type="InterPro" id="IPR025110">
    <property type="entry name" value="AMP-bd_C"/>
</dbReference>
<sequence>MVDTSNRPWLAHYPAEVPPTYDYPKQNAARFLLEAARDYPEHPALDFLGFQMTYRKLLDSAYRFAHVLTGLGLKKGDRVAVMLPNCPQTVIAYYGTLLLGGVVVMTNPLYTPRELEHQLKDAGVKAVVTLDLLLSRVQKAAGAEGTGPVLVTSIRDYLPFPKNLLYPIKAKREGTHRKIAYGNGVYSFVKLLERASSVPIEEKVEAGQDLALLQYTGGTTGIAKGVMLTHANLIANTIQTQLWFYRAKKAKETFLAALPFFHVFGLTVLLNQAVYLAGKLILVPRFEINQLLAIMDRQKPSVFPGAPTMYISIINHPSVARYDLSSIRICISGAAPLPLEVQERFESLTGGRLIEGYGLTESSPVTHANPIWEKRKVGSIGIPFPDTEARIVHPETDEEVAPGEIGELTIRGPQVMKGYWNRPEETAKTLRGGWLYTGDMARMDEDGYFYILDRRKDLIIAGGYNIYPREVEEVLFEHPDVEEAIVAGIVDPYRGETVKAYVVLRPGAEKNEQELHAFCKERLAVYKVPKVYEFRDSLPKTLVGKVLRRKLIEEDAERIRRQSSESEEGNGAG</sequence>
<feature type="domain" description="AMP-dependent synthetase/ligase" evidence="4">
    <location>
        <begin position="34"/>
        <end position="420"/>
    </location>
</feature>
<reference evidence="6 7" key="1">
    <citation type="submission" date="2022-02" db="EMBL/GenBank/DDBJ databases">
        <title>Paenibacillus sp. MBLB1776 Whole Genome Shotgun Sequencing.</title>
        <authorList>
            <person name="Hwang C.Y."/>
            <person name="Cho E.-S."/>
            <person name="Seo M.-J."/>
        </authorList>
    </citation>
    <scope>NUCLEOTIDE SEQUENCE [LARGE SCALE GENOMIC DNA]</scope>
    <source>
        <strain evidence="6 7">MBLB1776</strain>
    </source>
</reference>
<dbReference type="RefSeq" id="WP_315606835.1">
    <property type="nucleotide sequence ID" value="NZ_CP130318.1"/>
</dbReference>
<protein>
    <submittedName>
        <fullName evidence="6">Long-chain fatty acid--CoA ligase</fullName>
    </submittedName>
</protein>
<dbReference type="InterPro" id="IPR042099">
    <property type="entry name" value="ANL_N_sf"/>
</dbReference>